<dbReference type="EMBL" id="BKAJ01000107">
    <property type="protein sequence ID" value="GEP58686.1"/>
    <property type="molecule type" value="Genomic_DNA"/>
</dbReference>
<dbReference type="Proteomes" id="UP000321058">
    <property type="component" value="Unassembled WGS sequence"/>
</dbReference>
<name>A0A512NIB8_9HYPH</name>
<gene>
    <name evidence="1" type="ORF">RSO01_58520</name>
</gene>
<protein>
    <submittedName>
        <fullName evidence="1">Uncharacterized protein</fullName>
    </submittedName>
</protein>
<comment type="caution">
    <text evidence="1">The sequence shown here is derived from an EMBL/GenBank/DDBJ whole genome shotgun (WGS) entry which is preliminary data.</text>
</comment>
<reference evidence="1 2" key="1">
    <citation type="submission" date="2019-07" db="EMBL/GenBank/DDBJ databases">
        <title>Whole genome shotgun sequence of Reyranella soli NBRC 108950.</title>
        <authorList>
            <person name="Hosoyama A."/>
            <person name="Uohara A."/>
            <person name="Ohji S."/>
            <person name="Ichikawa N."/>
        </authorList>
    </citation>
    <scope>NUCLEOTIDE SEQUENCE [LARGE SCALE GENOMIC DNA]</scope>
    <source>
        <strain evidence="1 2">NBRC 108950</strain>
    </source>
</reference>
<keyword evidence="2" id="KW-1185">Reference proteome</keyword>
<evidence type="ECO:0000313" key="2">
    <source>
        <dbReference type="Proteomes" id="UP000321058"/>
    </source>
</evidence>
<dbReference type="RefSeq" id="WP_174825962.1">
    <property type="nucleotide sequence ID" value="NZ_BKAJ01000107.1"/>
</dbReference>
<sequence>MRGNSIFSIAVAAVLLPGGPSARAEEETNPAALAKALQSASLPLEKAMKVSEREGKPISAKYEIEHGALQLSIYTQKGDRFSELILDHKSGAVAKEEWITDGDDMKAAQAQAAAMAKAKVWLAVAADRAVETNTGYRAVSVMPKLEGDSPVAVVTLMKGDEVKKVSEKLN</sequence>
<evidence type="ECO:0000313" key="1">
    <source>
        <dbReference type="EMBL" id="GEP58686.1"/>
    </source>
</evidence>
<dbReference type="AlphaFoldDB" id="A0A512NIB8"/>
<accession>A0A512NIB8</accession>
<organism evidence="1 2">
    <name type="scientific">Reyranella soli</name>
    <dbReference type="NCBI Taxonomy" id="1230389"/>
    <lineage>
        <taxon>Bacteria</taxon>
        <taxon>Pseudomonadati</taxon>
        <taxon>Pseudomonadota</taxon>
        <taxon>Alphaproteobacteria</taxon>
        <taxon>Hyphomicrobiales</taxon>
        <taxon>Reyranellaceae</taxon>
        <taxon>Reyranella</taxon>
    </lineage>
</organism>
<proteinExistence type="predicted"/>